<feature type="region of interest" description="Disordered" evidence="1">
    <location>
        <begin position="1"/>
        <end position="23"/>
    </location>
</feature>
<reference evidence="2" key="1">
    <citation type="submission" date="2022-03" db="EMBL/GenBank/DDBJ databases">
        <authorList>
            <person name="Lindestad O."/>
        </authorList>
    </citation>
    <scope>NUCLEOTIDE SEQUENCE</scope>
</reference>
<sequence>AQPPWSERDGARPTHHAGDKRPVVKQKECWLRRFEAPAPLPAL</sequence>
<accession>A0A8S4QIS1</accession>
<protein>
    <submittedName>
        <fullName evidence="2">Jg652 protein</fullName>
    </submittedName>
</protein>
<comment type="caution">
    <text evidence="2">The sequence shown here is derived from an EMBL/GenBank/DDBJ whole genome shotgun (WGS) entry which is preliminary data.</text>
</comment>
<organism evidence="2 3">
    <name type="scientific">Pararge aegeria aegeria</name>
    <dbReference type="NCBI Taxonomy" id="348720"/>
    <lineage>
        <taxon>Eukaryota</taxon>
        <taxon>Metazoa</taxon>
        <taxon>Ecdysozoa</taxon>
        <taxon>Arthropoda</taxon>
        <taxon>Hexapoda</taxon>
        <taxon>Insecta</taxon>
        <taxon>Pterygota</taxon>
        <taxon>Neoptera</taxon>
        <taxon>Endopterygota</taxon>
        <taxon>Lepidoptera</taxon>
        <taxon>Glossata</taxon>
        <taxon>Ditrysia</taxon>
        <taxon>Papilionoidea</taxon>
        <taxon>Nymphalidae</taxon>
        <taxon>Satyrinae</taxon>
        <taxon>Satyrini</taxon>
        <taxon>Parargina</taxon>
        <taxon>Pararge</taxon>
    </lineage>
</organism>
<evidence type="ECO:0000313" key="2">
    <source>
        <dbReference type="EMBL" id="CAH2211262.1"/>
    </source>
</evidence>
<dbReference type="OrthoDB" id="6924670at2759"/>
<name>A0A8S4QIS1_9NEOP</name>
<feature type="non-terminal residue" evidence="2">
    <location>
        <position position="1"/>
    </location>
</feature>
<proteinExistence type="predicted"/>
<dbReference type="AlphaFoldDB" id="A0A8S4QIS1"/>
<evidence type="ECO:0000256" key="1">
    <source>
        <dbReference type="SAM" id="MobiDB-lite"/>
    </source>
</evidence>
<dbReference type="Proteomes" id="UP000838756">
    <property type="component" value="Unassembled WGS sequence"/>
</dbReference>
<keyword evidence="3" id="KW-1185">Reference proteome</keyword>
<gene>
    <name evidence="2" type="primary">jg652</name>
    <name evidence="2" type="ORF">PAEG_LOCUS3093</name>
</gene>
<evidence type="ECO:0000313" key="3">
    <source>
        <dbReference type="Proteomes" id="UP000838756"/>
    </source>
</evidence>
<dbReference type="EMBL" id="CAKXAJ010009687">
    <property type="protein sequence ID" value="CAH2211262.1"/>
    <property type="molecule type" value="Genomic_DNA"/>
</dbReference>